<dbReference type="AlphaFoldDB" id="A0A8H3GID5"/>
<dbReference type="PANTHER" id="PTHR10407">
    <property type="entry name" value="HUNTINGTIN INTERACTING PROTEIN 1"/>
    <property type="match status" value="1"/>
</dbReference>
<organism evidence="8 9">
    <name type="scientific">Rhizoctonia solani</name>
    <dbReference type="NCBI Taxonomy" id="456999"/>
    <lineage>
        <taxon>Eukaryota</taxon>
        <taxon>Fungi</taxon>
        <taxon>Dikarya</taxon>
        <taxon>Basidiomycota</taxon>
        <taxon>Agaricomycotina</taxon>
        <taxon>Agaricomycetes</taxon>
        <taxon>Cantharellales</taxon>
        <taxon>Ceratobasidiaceae</taxon>
        <taxon>Rhizoctonia</taxon>
    </lineage>
</organism>
<accession>A0A8H3GID5</accession>
<dbReference type="GO" id="GO:0035615">
    <property type="term" value="F:clathrin adaptor activity"/>
    <property type="evidence" value="ECO:0007669"/>
    <property type="project" value="TreeGrafter"/>
</dbReference>
<feature type="domain" description="ENTH" evidence="6">
    <location>
        <begin position="69"/>
        <end position="198"/>
    </location>
</feature>
<dbReference type="Pfam" id="PF01608">
    <property type="entry name" value="I_LWEQ"/>
    <property type="match status" value="1"/>
</dbReference>
<dbReference type="Proteomes" id="UP000663850">
    <property type="component" value="Unassembled WGS sequence"/>
</dbReference>
<dbReference type="SMART" id="SM00307">
    <property type="entry name" value="ILWEQ"/>
    <property type="match status" value="1"/>
</dbReference>
<dbReference type="GO" id="GO:0006897">
    <property type="term" value="P:endocytosis"/>
    <property type="evidence" value="ECO:0007669"/>
    <property type="project" value="InterPro"/>
</dbReference>
<feature type="compositionally biased region" description="Polar residues" evidence="5">
    <location>
        <begin position="38"/>
        <end position="49"/>
    </location>
</feature>
<dbReference type="GO" id="GO:0030479">
    <property type="term" value="C:actin cortical patch"/>
    <property type="evidence" value="ECO:0007669"/>
    <property type="project" value="TreeGrafter"/>
</dbReference>
<dbReference type="GO" id="GO:0032051">
    <property type="term" value="F:clathrin light chain binding"/>
    <property type="evidence" value="ECO:0007669"/>
    <property type="project" value="TreeGrafter"/>
</dbReference>
<comment type="similarity">
    <text evidence="2">Belongs to the SLA2 family.</text>
</comment>
<dbReference type="InterPro" id="IPR002558">
    <property type="entry name" value="ILWEQ_dom"/>
</dbReference>
<dbReference type="PANTHER" id="PTHR10407:SF15">
    <property type="entry name" value="HUNTINGTIN INTERACTING PROTEIN 1"/>
    <property type="match status" value="1"/>
</dbReference>
<evidence type="ECO:0000256" key="1">
    <source>
        <dbReference type="ARBA" id="ARBA00004496"/>
    </source>
</evidence>
<feature type="region of interest" description="Disordered" evidence="5">
    <location>
        <begin position="38"/>
        <end position="70"/>
    </location>
</feature>
<dbReference type="SMART" id="SM00273">
    <property type="entry name" value="ENTH"/>
    <property type="match status" value="1"/>
</dbReference>
<dbReference type="GO" id="GO:0080025">
    <property type="term" value="F:phosphatidylinositol-3,5-bisphosphate binding"/>
    <property type="evidence" value="ECO:0007669"/>
    <property type="project" value="TreeGrafter"/>
</dbReference>
<feature type="region of interest" description="Disordered" evidence="5">
    <location>
        <begin position="308"/>
        <end position="346"/>
    </location>
</feature>
<name>A0A8H3GID5_9AGAM</name>
<keyword evidence="3" id="KW-0963">Cytoplasm</keyword>
<dbReference type="PROSITE" id="PS50942">
    <property type="entry name" value="ENTH"/>
    <property type="match status" value="1"/>
</dbReference>
<evidence type="ECO:0008006" key="10">
    <source>
        <dbReference type="Google" id="ProtNLM"/>
    </source>
</evidence>
<sequence>MTLVHVANSHSDRVPDRANTNSQEVESCVRGIAHTMFSSGGRTRQNQSDFLDERGHGRSDPHFPTRPVDRDKAEAELTLNIKKATSPEETAPKQKHVRKCIVYTWDYHSSMSIWTGLRVQPILSDEVQTFKALITVHKVLQEGHPVAIREGQNQTGWLETCARTIGSDGTRGYGSLIRAYVAFILSKLRFHRTHPEFNGMFDYEEYVSLKNIDDPNEGYETISDLMNLQDQIESFQKLVFSTFRHSVNNECRISSLVPLVKERTDVGDALEPLRTRYNQQHYNLRKFYYECSNLKYLTGLINVPKLGQEPPSLTDSGSTPDLPKRPKSTAAPASPPPTAPSPDPTAAQIAEQARMLKEYEDQQAALIASRQAEETRRLEQQMSQQREFEEAQRQQAERERLAQEELLRQQQQVAQFQMSNQAAARLQEMEREMLALRGQWERDQLMLEQYDRRVKALEGALNTTNIDALAQMSGKDELIKQLQDQVTLWRNKYESLAKLYSQLRTEHLDMLSKFKQMQLKANSAQEAIDKMERMERDIKAKNLELADMIRERDRARFDLDRMKSNHKEDMDRLRRDLSFANERAEDATRNKSSESKQIQIDDLLRKLDGQDSAVERLREEKDQEIAILQEEMDSTIQKMAEMQMDLQTSQGIVEETTNAQIDTLILDNRKKLNQIIDSILQSCVQKMDDAIYELESPNQNGNQNATPEYTLSMIEKAMNNATEFAMTFNLYIGGEPGGDHVDVIKAANEYAHALSEVLLNCKGITRLANDDNASDKLIADAKHAGDVGLRFFLNLQSYKLDLIPQSQRTEIPLRNNVEARGALTKLTEAVDKLVPKGKAGTRANGDLGDMVEQEMLGAARAIEAATQRLQQLIDRPRDASRFSAVDLQVHDSILAAAMAITNAIGRLIQAATESQQEIVAQGRGSSTTQQFYKRNNRWTEGLISAAKAVAFATNLLIESADGVLSGTHSLEQLEEE</sequence>
<feature type="region of interest" description="Disordered" evidence="5">
    <location>
        <begin position="368"/>
        <end position="394"/>
    </location>
</feature>
<dbReference type="GO" id="GO:0048268">
    <property type="term" value="P:clathrin coat assembly"/>
    <property type="evidence" value="ECO:0007669"/>
    <property type="project" value="TreeGrafter"/>
</dbReference>
<evidence type="ECO:0000256" key="3">
    <source>
        <dbReference type="ARBA" id="ARBA00022490"/>
    </source>
</evidence>
<dbReference type="InterPro" id="IPR013809">
    <property type="entry name" value="ENTH"/>
</dbReference>
<reference evidence="8" key="1">
    <citation type="submission" date="2021-01" db="EMBL/GenBank/DDBJ databases">
        <authorList>
            <person name="Kaushik A."/>
        </authorList>
    </citation>
    <scope>NUCLEOTIDE SEQUENCE</scope>
    <source>
        <strain evidence="8">Type strain: AG8-Rh-89/</strain>
    </source>
</reference>
<dbReference type="InterPro" id="IPR011417">
    <property type="entry name" value="ANTH_dom"/>
</dbReference>
<evidence type="ECO:0000313" key="8">
    <source>
        <dbReference type="EMBL" id="CAE6451805.1"/>
    </source>
</evidence>
<dbReference type="PROSITE" id="PS50945">
    <property type="entry name" value="I_LWEQ"/>
    <property type="match status" value="1"/>
</dbReference>
<dbReference type="InterPro" id="IPR030224">
    <property type="entry name" value="Sla2_fam"/>
</dbReference>
<dbReference type="GO" id="GO:0007015">
    <property type="term" value="P:actin filament organization"/>
    <property type="evidence" value="ECO:0007669"/>
    <property type="project" value="TreeGrafter"/>
</dbReference>
<proteinExistence type="inferred from homology"/>
<dbReference type="CDD" id="cd17007">
    <property type="entry name" value="ANTH_N_Sla2p"/>
    <property type="match status" value="1"/>
</dbReference>
<dbReference type="InterPro" id="IPR035964">
    <property type="entry name" value="I/LWEQ_dom_sf"/>
</dbReference>
<comment type="caution">
    <text evidence="8">The sequence shown here is derived from an EMBL/GenBank/DDBJ whole genome shotgun (WGS) entry which is preliminary data.</text>
</comment>
<protein>
    <recommendedName>
        <fullName evidence="10">Endocytosis protein end4</fullName>
    </recommendedName>
</protein>
<dbReference type="SUPFAM" id="SSF48464">
    <property type="entry name" value="ENTH/VHS domain"/>
    <property type="match status" value="1"/>
</dbReference>
<evidence type="ECO:0000256" key="2">
    <source>
        <dbReference type="ARBA" id="ARBA00010135"/>
    </source>
</evidence>
<evidence type="ECO:0000259" key="7">
    <source>
        <dbReference type="PROSITE" id="PS50945"/>
    </source>
</evidence>
<dbReference type="GO" id="GO:0051015">
    <property type="term" value="F:actin filament binding"/>
    <property type="evidence" value="ECO:0007669"/>
    <property type="project" value="TreeGrafter"/>
</dbReference>
<dbReference type="SUPFAM" id="SSF109885">
    <property type="entry name" value="I/LWEQ domain"/>
    <property type="match status" value="1"/>
</dbReference>
<dbReference type="GO" id="GO:0043325">
    <property type="term" value="F:phosphatidylinositol-3,4-bisphosphate binding"/>
    <property type="evidence" value="ECO:0007669"/>
    <property type="project" value="TreeGrafter"/>
</dbReference>
<feature type="region of interest" description="Disordered" evidence="5">
    <location>
        <begin position="1"/>
        <end position="23"/>
    </location>
</feature>
<dbReference type="EMBL" id="CAJMWZ010002238">
    <property type="protein sequence ID" value="CAE6451805.1"/>
    <property type="molecule type" value="Genomic_DNA"/>
</dbReference>
<evidence type="ECO:0000313" key="9">
    <source>
        <dbReference type="Proteomes" id="UP000663850"/>
    </source>
</evidence>
<feature type="compositionally biased region" description="Basic and acidic residues" evidence="5">
    <location>
        <begin position="51"/>
        <end position="70"/>
    </location>
</feature>
<gene>
    <name evidence="8" type="ORF">RDB_LOCUS42114</name>
</gene>
<feature type="domain" description="I/LWEQ" evidence="7">
    <location>
        <begin position="839"/>
        <end position="976"/>
    </location>
</feature>
<feature type="compositionally biased region" description="Pro residues" evidence="5">
    <location>
        <begin position="333"/>
        <end position="343"/>
    </location>
</feature>
<dbReference type="Gene3D" id="1.25.40.90">
    <property type="match status" value="1"/>
</dbReference>
<dbReference type="GO" id="GO:0030136">
    <property type="term" value="C:clathrin-coated vesicle"/>
    <property type="evidence" value="ECO:0007669"/>
    <property type="project" value="TreeGrafter"/>
</dbReference>
<keyword evidence="4" id="KW-0009">Actin-binding</keyword>
<dbReference type="InterPro" id="IPR008942">
    <property type="entry name" value="ENTH_VHS"/>
</dbReference>
<dbReference type="Gene3D" id="1.20.1410.10">
    <property type="entry name" value="I/LWEQ domain"/>
    <property type="match status" value="1"/>
</dbReference>
<dbReference type="FunFam" id="1.25.40.90:FF:000021">
    <property type="entry name" value="Cytoskeleton assembly control protein Sla2"/>
    <property type="match status" value="1"/>
</dbReference>
<comment type="subcellular location">
    <subcellularLocation>
        <location evidence="1">Cytoplasm</location>
    </subcellularLocation>
</comment>
<dbReference type="Pfam" id="PF07651">
    <property type="entry name" value="ANTH"/>
    <property type="match status" value="1"/>
</dbReference>
<evidence type="ECO:0000256" key="5">
    <source>
        <dbReference type="SAM" id="MobiDB-lite"/>
    </source>
</evidence>
<evidence type="ECO:0000259" key="6">
    <source>
        <dbReference type="PROSITE" id="PS50942"/>
    </source>
</evidence>
<evidence type="ECO:0000256" key="4">
    <source>
        <dbReference type="ARBA" id="ARBA00023203"/>
    </source>
</evidence>